<proteinExistence type="predicted"/>
<protein>
    <submittedName>
        <fullName evidence="1">Uncharacterized protein</fullName>
    </submittedName>
</protein>
<accession>A0ABM6Y840</accession>
<dbReference type="Proteomes" id="UP000258889">
    <property type="component" value="Chromosome i"/>
</dbReference>
<evidence type="ECO:0000313" key="1">
    <source>
        <dbReference type="EMBL" id="AXR63027.1"/>
    </source>
</evidence>
<evidence type="ECO:0000313" key="2">
    <source>
        <dbReference type="Proteomes" id="UP000258889"/>
    </source>
</evidence>
<gene>
    <name evidence="1" type="ORF">DQM28_00925</name>
</gene>
<name>A0ABM6Y840_9LEPT</name>
<sequence>MEFIFNFKGLYIMLVQLKNSDFGLKNFIIKTYDVAFQTNKIGTCTKQNLAADFFDKVKNEFHT</sequence>
<keyword evidence="2" id="KW-1185">Reference proteome</keyword>
<dbReference type="EMBL" id="CP030144">
    <property type="protein sequence ID" value="AXR63027.1"/>
    <property type="molecule type" value="Genomic_DNA"/>
</dbReference>
<reference evidence="1 2" key="1">
    <citation type="submission" date="2018-09" db="EMBL/GenBank/DDBJ databases">
        <title>Complete Genome sequences of three Leptospira mayottensis isolates obtained from Tenrecid mammals endemic to the Malagasy region.</title>
        <authorList>
            <person name="Cordonin C."/>
            <person name="Toty C."/>
        </authorList>
    </citation>
    <scope>NUCLEOTIDE SEQUENCE [LARGE SCALE GENOMIC DNA]</scope>
    <source>
        <strain evidence="1 2">MDI222</strain>
    </source>
</reference>
<organism evidence="1 2">
    <name type="scientific">Leptospira mayottensis</name>
    <dbReference type="NCBI Taxonomy" id="1137606"/>
    <lineage>
        <taxon>Bacteria</taxon>
        <taxon>Pseudomonadati</taxon>
        <taxon>Spirochaetota</taxon>
        <taxon>Spirochaetia</taxon>
        <taxon>Leptospirales</taxon>
        <taxon>Leptospiraceae</taxon>
        <taxon>Leptospira</taxon>
    </lineage>
</organism>